<keyword evidence="1" id="KW-0812">Transmembrane</keyword>
<evidence type="ECO:0000313" key="2">
    <source>
        <dbReference type="EMBL" id="OIR06660.1"/>
    </source>
</evidence>
<keyword evidence="1" id="KW-0472">Membrane</keyword>
<accession>A0A1J5SYI1</accession>
<protein>
    <submittedName>
        <fullName evidence="2">Uncharacterized protein</fullName>
    </submittedName>
</protein>
<proteinExistence type="predicted"/>
<gene>
    <name evidence="2" type="ORF">GALL_112670</name>
</gene>
<reference evidence="2" key="1">
    <citation type="submission" date="2016-10" db="EMBL/GenBank/DDBJ databases">
        <title>Sequence of Gallionella enrichment culture.</title>
        <authorList>
            <person name="Poehlein A."/>
            <person name="Muehling M."/>
            <person name="Daniel R."/>
        </authorList>
    </citation>
    <scope>NUCLEOTIDE SEQUENCE</scope>
</reference>
<evidence type="ECO:0000256" key="1">
    <source>
        <dbReference type="SAM" id="Phobius"/>
    </source>
</evidence>
<comment type="caution">
    <text evidence="2">The sequence shown here is derived from an EMBL/GenBank/DDBJ whole genome shotgun (WGS) entry which is preliminary data.</text>
</comment>
<feature type="transmembrane region" description="Helical" evidence="1">
    <location>
        <begin position="6"/>
        <end position="29"/>
    </location>
</feature>
<keyword evidence="1" id="KW-1133">Transmembrane helix</keyword>
<dbReference type="AlphaFoldDB" id="A0A1J5SYI1"/>
<sequence length="46" mass="5223">MSEICVFTYTLQIISICLCSEVSLMLLAVEMPSKQELQYGSNYKTN</sequence>
<organism evidence="2">
    <name type="scientific">mine drainage metagenome</name>
    <dbReference type="NCBI Taxonomy" id="410659"/>
    <lineage>
        <taxon>unclassified sequences</taxon>
        <taxon>metagenomes</taxon>
        <taxon>ecological metagenomes</taxon>
    </lineage>
</organism>
<name>A0A1J5SYI1_9ZZZZ</name>
<dbReference type="EMBL" id="MLJW01000042">
    <property type="protein sequence ID" value="OIR06660.1"/>
    <property type="molecule type" value="Genomic_DNA"/>
</dbReference>